<accession>A0A402DVU0</accession>
<keyword evidence="2" id="KW-1185">Reference proteome</keyword>
<comment type="caution">
    <text evidence="1">The sequence shown here is derived from an EMBL/GenBank/DDBJ whole genome shotgun (WGS) entry which is preliminary data.</text>
</comment>
<dbReference type="Proteomes" id="UP000289954">
    <property type="component" value="Unassembled WGS sequence"/>
</dbReference>
<name>A0A402DVU0_9CELL</name>
<evidence type="ECO:0008006" key="3">
    <source>
        <dbReference type="Google" id="ProtNLM"/>
    </source>
</evidence>
<protein>
    <recommendedName>
        <fullName evidence="3">Bacteriocin-protection protein, YdeI/OmpD-associated family</fullName>
    </recommendedName>
</protein>
<reference evidence="1 2" key="1">
    <citation type="submission" date="2019-01" db="EMBL/GenBank/DDBJ databases">
        <title>Draft genome sequence of Cellulomonas takizawaensis strain TKZ-21.</title>
        <authorList>
            <person name="Yamamura H."/>
            <person name="Hayashi T."/>
            <person name="Hamada M."/>
            <person name="Serisawa Y."/>
            <person name="Matsuyama K."/>
            <person name="Nakagawa Y."/>
            <person name="Otoguro M."/>
            <person name="Yanagida F."/>
            <person name="Hayakawa M."/>
        </authorList>
    </citation>
    <scope>NUCLEOTIDE SEQUENCE [LARGE SCALE GENOMIC DNA]</scope>
    <source>
        <strain evidence="1 2">NBRC12680</strain>
    </source>
</reference>
<gene>
    <name evidence="1" type="ORF">CBZ_32990</name>
</gene>
<dbReference type="EMBL" id="BIMR01000347">
    <property type="protein sequence ID" value="GCE78243.1"/>
    <property type="molecule type" value="Genomic_DNA"/>
</dbReference>
<sequence>MAITVAPRAGRAEGRIGGMADLGDAPQVHAETVDEWRAWLVEHHATASGVWLVSWKRPTGRPAVPYQEAVEEALTVGWIDATKRSLDDERSAQYFARRKPGSGWARTNKERLVRLEAEGRMLPAGTAVVDAAKADGSWTLLDDVEDLVVPADLAAAFEAHPGALAHWEAFPKSVKRLHLVWLVQAKRPATRATRVEEVARRAAAGERAIR</sequence>
<dbReference type="AlphaFoldDB" id="A0A402DVU0"/>
<evidence type="ECO:0000313" key="1">
    <source>
        <dbReference type="EMBL" id="GCE78243.1"/>
    </source>
</evidence>
<organism evidence="1 2">
    <name type="scientific">Cellulomonas biazotea</name>
    <dbReference type="NCBI Taxonomy" id="1709"/>
    <lineage>
        <taxon>Bacteria</taxon>
        <taxon>Bacillati</taxon>
        <taxon>Actinomycetota</taxon>
        <taxon>Actinomycetes</taxon>
        <taxon>Micrococcales</taxon>
        <taxon>Cellulomonadaceae</taxon>
        <taxon>Cellulomonas</taxon>
    </lineage>
</organism>
<dbReference type="Pfam" id="PF13376">
    <property type="entry name" value="OmdA"/>
    <property type="match status" value="1"/>
</dbReference>
<proteinExistence type="predicted"/>
<evidence type="ECO:0000313" key="2">
    <source>
        <dbReference type="Proteomes" id="UP000289954"/>
    </source>
</evidence>